<dbReference type="InterPro" id="IPR003781">
    <property type="entry name" value="CoA-bd"/>
</dbReference>
<dbReference type="Proteomes" id="UP000186108">
    <property type="component" value="Chromosome"/>
</dbReference>
<dbReference type="InterPro" id="IPR032875">
    <property type="entry name" value="Succ_CoA_lig_flav_dom"/>
</dbReference>
<evidence type="ECO:0000259" key="1">
    <source>
        <dbReference type="SMART" id="SM00881"/>
    </source>
</evidence>
<dbReference type="InterPro" id="IPR016102">
    <property type="entry name" value="Succinyl-CoA_synth-like"/>
</dbReference>
<dbReference type="Pfam" id="PF13380">
    <property type="entry name" value="CoA_binding_2"/>
    <property type="match status" value="1"/>
</dbReference>
<accession>A0A1B1K8P2</accession>
<dbReference type="Gene3D" id="3.30.470.20">
    <property type="entry name" value="ATP-grasp fold, B domain"/>
    <property type="match status" value="1"/>
</dbReference>
<dbReference type="RefSeq" id="WP_065491500.1">
    <property type="nucleotide sequence ID" value="NZ_CP009111.1"/>
</dbReference>
<dbReference type="SUPFAM" id="SSF56059">
    <property type="entry name" value="Glutathione synthetase ATP-binding domain-like"/>
    <property type="match status" value="1"/>
</dbReference>
<dbReference type="InterPro" id="IPR013815">
    <property type="entry name" value="ATP_grasp_subdomain_1"/>
</dbReference>
<dbReference type="AlphaFoldDB" id="A0A1B1K8P2"/>
<gene>
    <name evidence="2" type="ORF">R1CP_21260</name>
</gene>
<protein>
    <submittedName>
        <fullName evidence="2">Acetyl coenzyme A synthetase</fullName>
    </submittedName>
</protein>
<name>A0A1B1K8P2_RHOOP</name>
<dbReference type="PANTHER" id="PTHR42793">
    <property type="entry name" value="COA BINDING DOMAIN CONTAINING PROTEIN"/>
    <property type="match status" value="1"/>
</dbReference>
<dbReference type="GO" id="GO:0005524">
    <property type="term" value="F:ATP binding"/>
    <property type="evidence" value="ECO:0007669"/>
    <property type="project" value="InterPro"/>
</dbReference>
<feature type="domain" description="CoA-binding" evidence="1">
    <location>
        <begin position="13"/>
        <end position="109"/>
    </location>
</feature>
<reference evidence="2 3" key="1">
    <citation type="submission" date="2014-07" db="EMBL/GenBank/DDBJ databases">
        <authorList>
            <person name="Zhang J.E."/>
            <person name="Yang H."/>
            <person name="Guo J."/>
            <person name="Deng Z."/>
            <person name="Luo H."/>
            <person name="Luo M."/>
            <person name="Zhao B."/>
        </authorList>
    </citation>
    <scope>NUCLEOTIDE SEQUENCE [LARGE SCALE GENOMIC DNA]</scope>
    <source>
        <strain evidence="2 3">1CP</strain>
    </source>
</reference>
<dbReference type="Pfam" id="PF13549">
    <property type="entry name" value="ATP-grasp_5"/>
    <property type="match status" value="1"/>
</dbReference>
<organism evidence="2 3">
    <name type="scientific">Rhodococcus opacus</name>
    <name type="common">Nocardia opaca</name>
    <dbReference type="NCBI Taxonomy" id="37919"/>
    <lineage>
        <taxon>Bacteria</taxon>
        <taxon>Bacillati</taxon>
        <taxon>Actinomycetota</taxon>
        <taxon>Actinomycetes</taxon>
        <taxon>Mycobacteriales</taxon>
        <taxon>Nocardiaceae</taxon>
        <taxon>Rhodococcus</taxon>
    </lineage>
</organism>
<dbReference type="Gene3D" id="3.40.50.261">
    <property type="entry name" value="Succinyl-CoA synthetase domains"/>
    <property type="match status" value="2"/>
</dbReference>
<dbReference type="SUPFAM" id="SSF52210">
    <property type="entry name" value="Succinyl-CoA synthetase domains"/>
    <property type="match status" value="2"/>
</dbReference>
<dbReference type="InterPro" id="IPR036291">
    <property type="entry name" value="NAD(P)-bd_dom_sf"/>
</dbReference>
<dbReference type="EMBL" id="CP009111">
    <property type="protein sequence ID" value="ANS28928.1"/>
    <property type="molecule type" value="Genomic_DNA"/>
</dbReference>
<dbReference type="Pfam" id="PF13607">
    <property type="entry name" value="Succ_CoA_lig"/>
    <property type="match status" value="1"/>
</dbReference>
<dbReference type="Gene3D" id="3.40.50.720">
    <property type="entry name" value="NAD(P)-binding Rossmann-like Domain"/>
    <property type="match status" value="1"/>
</dbReference>
<dbReference type="PANTHER" id="PTHR42793:SF1">
    <property type="entry name" value="PEPTIDYL-LYSINE N-ACETYLTRANSFERASE PATZ"/>
    <property type="match status" value="1"/>
</dbReference>
<dbReference type="SUPFAM" id="SSF51735">
    <property type="entry name" value="NAD(P)-binding Rossmann-fold domains"/>
    <property type="match status" value="1"/>
</dbReference>
<sequence>MPDSFPSHRLHSLFEPKSIAVVGVSATQPLSWGRLTLDRLLECGFSGELVAVGRQPVESPSVVSVRSLSELSAPPDLVVVATPAEAAPGVLAEANAIGVGAAVVFSAGFSEAGDTLREQRLRGAAGDMAVLGPNCLGLVNHAAGIQLSTSGFLGRPRCAEGPVAIITQSGALGFVLADLLEKAEIGYTYYASVGNEMCLTTADLEGYLVERPEVETIVLYLEGVRDAAGLRELGERARALGKSVVALAVGSSEGGRRSALSHTAAVAGDYTLLSALCRQAGILLVRTDDELVDAVLCGPKGCRLPESPAFAVLTMSGGAGGVLADSLTTMGARIPALSEPTRRRIAGIGTVEAGDLNPIDLGGNFFRSLDSFHALIRVLDDADEIDAVVVYLTFGDYFVDKFRDIAETCAATATPTWFIWAGAPEGEITRSRRPETVIPSIGAFVRRTSTAVRPASTKPVAQDPDDQHSPALRTVLTELHAAPVLIDAGIRHVPMVAATTPEGIVTAVDDTDWAGARMVVKGDSRRAPHRADLGLLRIDITRADLLSAAAEIHDRRNEFCDDSEARLVAQPFLEHRGEIALGAVRDPVYGTAVVLGAGGARAEDRSAPRRTILLPATTEDIDGLATWAGAEFDCDAASTAGAIRSLIAVLRDHPEYREIDINPLCVVDDGIVAVDALITLADNDTH</sequence>
<proteinExistence type="predicted"/>
<dbReference type="PATRIC" id="fig|37919.13.peg.4485"/>
<dbReference type="Gene3D" id="3.30.1490.20">
    <property type="entry name" value="ATP-grasp fold, A domain"/>
    <property type="match status" value="1"/>
</dbReference>
<dbReference type="SMART" id="SM00881">
    <property type="entry name" value="CoA_binding"/>
    <property type="match status" value="1"/>
</dbReference>
<evidence type="ECO:0000313" key="3">
    <source>
        <dbReference type="Proteomes" id="UP000186108"/>
    </source>
</evidence>
<evidence type="ECO:0000313" key="2">
    <source>
        <dbReference type="EMBL" id="ANS28928.1"/>
    </source>
</evidence>